<evidence type="ECO:0000313" key="1">
    <source>
        <dbReference type="EMBL" id="MFF3573979.1"/>
    </source>
</evidence>
<evidence type="ECO:0000313" key="2">
    <source>
        <dbReference type="Proteomes" id="UP001601992"/>
    </source>
</evidence>
<dbReference type="InterPro" id="IPR011051">
    <property type="entry name" value="RmlC_Cupin_sf"/>
</dbReference>
<comment type="caution">
    <text evidence="1">The sequence shown here is derived from an EMBL/GenBank/DDBJ whole genome shotgun (WGS) entry which is preliminary data.</text>
</comment>
<dbReference type="Proteomes" id="UP001601992">
    <property type="component" value="Unassembled WGS sequence"/>
</dbReference>
<organism evidence="1 2">
    <name type="scientific">Nocardia jiangxiensis</name>
    <dbReference type="NCBI Taxonomy" id="282685"/>
    <lineage>
        <taxon>Bacteria</taxon>
        <taxon>Bacillati</taxon>
        <taxon>Actinomycetota</taxon>
        <taxon>Actinomycetes</taxon>
        <taxon>Mycobacteriales</taxon>
        <taxon>Nocardiaceae</taxon>
        <taxon>Nocardia</taxon>
    </lineage>
</organism>
<reference evidence="1 2" key="1">
    <citation type="submission" date="2024-10" db="EMBL/GenBank/DDBJ databases">
        <title>The Natural Products Discovery Center: Release of the First 8490 Sequenced Strains for Exploring Actinobacteria Biosynthetic Diversity.</title>
        <authorList>
            <person name="Kalkreuter E."/>
            <person name="Kautsar S.A."/>
            <person name="Yang D."/>
            <person name="Bader C.D."/>
            <person name="Teijaro C.N."/>
            <person name="Fluegel L."/>
            <person name="Davis C.M."/>
            <person name="Simpson J.R."/>
            <person name="Lauterbach L."/>
            <person name="Steele A.D."/>
            <person name="Gui C."/>
            <person name="Meng S."/>
            <person name="Li G."/>
            <person name="Viehrig K."/>
            <person name="Ye F."/>
            <person name="Su P."/>
            <person name="Kiefer A.F."/>
            <person name="Nichols A."/>
            <person name="Cepeda A.J."/>
            <person name="Yan W."/>
            <person name="Fan B."/>
            <person name="Jiang Y."/>
            <person name="Adhikari A."/>
            <person name="Zheng C.-J."/>
            <person name="Schuster L."/>
            <person name="Cowan T.M."/>
            <person name="Smanski M.J."/>
            <person name="Chevrette M.G."/>
            <person name="De Carvalho L.P.S."/>
            <person name="Shen B."/>
        </authorList>
    </citation>
    <scope>NUCLEOTIDE SEQUENCE [LARGE SCALE GENOMIC DNA]</scope>
    <source>
        <strain evidence="1 2">NPDC002593</strain>
    </source>
</reference>
<name>A0ABW6SFG6_9NOCA</name>
<gene>
    <name evidence="1" type="ORF">ACFYXQ_40140</name>
</gene>
<sequence>MGRGPRPLPLDVVAWQGKRAVYKYDMARSNIMGADTYDQPDPSI</sequence>
<protein>
    <submittedName>
        <fullName evidence="1">Uncharacterized protein</fullName>
    </submittedName>
</protein>
<accession>A0ABW6SFG6</accession>
<dbReference type="EMBL" id="JBIAQY010000022">
    <property type="protein sequence ID" value="MFF3573979.1"/>
    <property type="molecule type" value="Genomic_DNA"/>
</dbReference>
<proteinExistence type="predicted"/>
<keyword evidence="2" id="KW-1185">Reference proteome</keyword>
<dbReference type="RefSeq" id="WP_308418321.1">
    <property type="nucleotide sequence ID" value="NZ_JBIAQY010000022.1"/>
</dbReference>
<dbReference type="SUPFAM" id="SSF51182">
    <property type="entry name" value="RmlC-like cupins"/>
    <property type="match status" value="1"/>
</dbReference>